<dbReference type="AlphaFoldDB" id="A0AA92QDU3"/>
<dbReference type="InterPro" id="IPR001623">
    <property type="entry name" value="DnaJ_domain"/>
</dbReference>
<dbReference type="CDD" id="cd06257">
    <property type="entry name" value="DnaJ"/>
    <property type="match status" value="1"/>
</dbReference>
<gene>
    <name evidence="2" type="ORF">HF909_23575</name>
</gene>
<keyword evidence="2" id="KW-0614">Plasmid</keyword>
<evidence type="ECO:0000313" key="2">
    <source>
        <dbReference type="EMBL" id="QOK99313.1"/>
    </source>
</evidence>
<feature type="region of interest" description="Disordered" evidence="1">
    <location>
        <begin position="169"/>
        <end position="202"/>
    </location>
</feature>
<dbReference type="InterPro" id="IPR036869">
    <property type="entry name" value="J_dom_sf"/>
</dbReference>
<dbReference type="Proteomes" id="UP000593970">
    <property type="component" value="Plasmid pUW774mp"/>
</dbReference>
<name>A0AA92QDU3_RALSL</name>
<evidence type="ECO:0000256" key="1">
    <source>
        <dbReference type="SAM" id="MobiDB-lite"/>
    </source>
</evidence>
<dbReference type="Gene3D" id="1.10.287.110">
    <property type="entry name" value="DnaJ domain"/>
    <property type="match status" value="1"/>
</dbReference>
<dbReference type="EMBL" id="CP051170">
    <property type="protein sequence ID" value="QOK99313.1"/>
    <property type="molecule type" value="Genomic_DNA"/>
</dbReference>
<dbReference type="SUPFAM" id="SSF46565">
    <property type="entry name" value="Chaperone J-domain"/>
    <property type="match status" value="1"/>
</dbReference>
<geneLocation type="plasmid" evidence="2 3">
    <name>pUW774mp</name>
</geneLocation>
<proteinExistence type="predicted"/>
<protein>
    <submittedName>
        <fullName evidence="2">Molecular chaperone DnaJ</fullName>
    </submittedName>
</protein>
<accession>A0AA92QDU3</accession>
<evidence type="ECO:0000313" key="3">
    <source>
        <dbReference type="Proteomes" id="UP000593970"/>
    </source>
</evidence>
<organism evidence="2 3">
    <name type="scientific">Ralstonia solanacearum</name>
    <name type="common">Pseudomonas solanacearum</name>
    <dbReference type="NCBI Taxonomy" id="305"/>
    <lineage>
        <taxon>Bacteria</taxon>
        <taxon>Pseudomonadati</taxon>
        <taxon>Pseudomonadota</taxon>
        <taxon>Betaproteobacteria</taxon>
        <taxon>Burkholderiales</taxon>
        <taxon>Burkholderiaceae</taxon>
        <taxon>Ralstonia</taxon>
        <taxon>Ralstonia solanacearum species complex</taxon>
    </lineage>
</organism>
<reference evidence="3" key="1">
    <citation type="submission" date="2020-04" db="EMBL/GenBank/DDBJ databases">
        <title>Ralstonia solanacearum UW576, UW763, UW773, and UW774.</title>
        <authorList>
            <person name="Steidl O."/>
            <person name="Truchon A."/>
            <person name="Allen C."/>
        </authorList>
    </citation>
    <scope>NUCLEOTIDE SEQUENCE [LARGE SCALE GENOMIC DNA]</scope>
    <source>
        <strain evidence="3">UW774</strain>
        <plasmid evidence="3">pUW774mp</plasmid>
    </source>
</reference>
<sequence>MTKTSPQSVSIAPAHNKASLTKGQKAFNNLIKQIDKRRHRLRAWERVMPAFQKQYVDELLPLERAWNALQAKMACRLDEAWDQKGLTKTERRMISELIIDLAGALIDGNGDAQLKTIYNRHSESDYDSEAATELEEMKSALETMLGVELGDDLDMRSPDEVLQRAHARIKEQQAQQATEDQAREARRAKRKPSAKQLAAQARQEAEQAQLSLSIREVYRKLASALHPDREPDPAERARKTALMQRVNQAYGKNDLLKLLELQLELEHIDQNAIDNIGEDRLKHYSKILKEQLGELDQEVLHVETGFRHAYGIAPFADVSPDTALRDLAHEITELQRGIHDLEEDLLVFADLKTFKGWLKALKRQQAAMPFDGMPF</sequence>